<sequence length="380" mass="38721">MFFKRLTLSTLLSLASIRVARGNNFSVTVGGPGVLKFDPEFVTANPGDQVFFSFRQENHTVSESSFDSPCSLAEGGFDSGFVPVADNNTAGPFPEAEYTVQDTNPVWIFCRQANHCQQGMVFAINPGNQSQFDAFQAGANGSAVNASVSSSASPSASSSASASGVSSAQGSSSSVASSGSASPSVVTVTATVTVPPSATSSSASSSASPASATSADHTVVVGGTNRLFFNPSNITADAGDTVTFRFMQTNHSVTQSSLASPCVSLTESSTNGEVGFDSGFMPVSDNTTAYPTFTIQINNTAPIWAFCKQTNPMSHCGAGMVFSVNADASGSDDFDAFQTKAIQLNGTQAAAKNSAEGVLTVGRGAGAVAVLLGILAGIFL</sequence>
<evidence type="ECO:0000256" key="1">
    <source>
        <dbReference type="SAM" id="MobiDB-lite"/>
    </source>
</evidence>
<protein>
    <recommendedName>
        <fullName evidence="5">Cupredoxin</fullName>
    </recommendedName>
</protein>
<dbReference type="PANTHER" id="PTHR34883">
    <property type="entry name" value="SERINE-RICH PROTEIN, PUTATIVE-RELATED-RELATED"/>
    <property type="match status" value="1"/>
</dbReference>
<dbReference type="EMBL" id="BFAD01000004">
    <property type="protein sequence ID" value="GBE82656.1"/>
    <property type="molecule type" value="Genomic_DNA"/>
</dbReference>
<dbReference type="InterPro" id="IPR052953">
    <property type="entry name" value="Ser-rich/MCO-related"/>
</dbReference>
<proteinExistence type="predicted"/>
<dbReference type="Proteomes" id="UP000287166">
    <property type="component" value="Unassembled WGS sequence"/>
</dbReference>
<dbReference type="GeneID" id="38779573"/>
<dbReference type="Gene3D" id="2.60.40.420">
    <property type="entry name" value="Cupredoxins - blue copper proteins"/>
    <property type="match status" value="2"/>
</dbReference>
<dbReference type="InParanoid" id="A0A401GKG7"/>
<reference evidence="3 4" key="1">
    <citation type="journal article" date="2018" name="Sci. Rep.">
        <title>Genome sequence of the cauliflower mushroom Sparassis crispa (Hanabiratake) and its association with beneficial usage.</title>
        <authorList>
            <person name="Kiyama R."/>
            <person name="Furutani Y."/>
            <person name="Kawaguchi K."/>
            <person name="Nakanishi T."/>
        </authorList>
    </citation>
    <scope>NUCLEOTIDE SEQUENCE [LARGE SCALE GENOMIC DNA]</scope>
</reference>
<evidence type="ECO:0000256" key="2">
    <source>
        <dbReference type="SAM" id="SignalP"/>
    </source>
</evidence>
<dbReference type="STRING" id="139825.A0A401GKG7"/>
<keyword evidence="4" id="KW-1185">Reference proteome</keyword>
<dbReference type="SUPFAM" id="SSF49503">
    <property type="entry name" value="Cupredoxins"/>
    <property type="match status" value="2"/>
</dbReference>
<keyword evidence="2" id="KW-0732">Signal</keyword>
<evidence type="ECO:0000313" key="4">
    <source>
        <dbReference type="Proteomes" id="UP000287166"/>
    </source>
</evidence>
<dbReference type="AlphaFoldDB" id="A0A401GKG7"/>
<dbReference type="PANTHER" id="PTHR34883:SF15">
    <property type="entry name" value="EXTRACELLULAR SERINE-RICH PROTEIN"/>
    <property type="match status" value="1"/>
</dbReference>
<gene>
    <name evidence="3" type="ORF">SCP_0410410</name>
</gene>
<organism evidence="3 4">
    <name type="scientific">Sparassis crispa</name>
    <dbReference type="NCBI Taxonomy" id="139825"/>
    <lineage>
        <taxon>Eukaryota</taxon>
        <taxon>Fungi</taxon>
        <taxon>Dikarya</taxon>
        <taxon>Basidiomycota</taxon>
        <taxon>Agaricomycotina</taxon>
        <taxon>Agaricomycetes</taxon>
        <taxon>Polyporales</taxon>
        <taxon>Sparassidaceae</taxon>
        <taxon>Sparassis</taxon>
    </lineage>
</organism>
<feature type="region of interest" description="Disordered" evidence="1">
    <location>
        <begin position="146"/>
        <end position="181"/>
    </location>
</feature>
<dbReference type="OrthoDB" id="1921208at2759"/>
<dbReference type="CDD" id="cd00920">
    <property type="entry name" value="Cupredoxin"/>
    <property type="match status" value="1"/>
</dbReference>
<feature type="chain" id="PRO_5019444038" description="Cupredoxin" evidence="2">
    <location>
        <begin position="23"/>
        <end position="380"/>
    </location>
</feature>
<evidence type="ECO:0000313" key="3">
    <source>
        <dbReference type="EMBL" id="GBE82656.1"/>
    </source>
</evidence>
<comment type="caution">
    <text evidence="3">The sequence shown here is derived from an EMBL/GenBank/DDBJ whole genome shotgun (WGS) entry which is preliminary data.</text>
</comment>
<feature type="compositionally biased region" description="Low complexity" evidence="1">
    <location>
        <begin position="196"/>
        <end position="215"/>
    </location>
</feature>
<name>A0A401GKG7_9APHY</name>
<feature type="signal peptide" evidence="2">
    <location>
        <begin position="1"/>
        <end position="22"/>
    </location>
</feature>
<dbReference type="InterPro" id="IPR008972">
    <property type="entry name" value="Cupredoxin"/>
</dbReference>
<accession>A0A401GKG7</accession>
<evidence type="ECO:0008006" key="5">
    <source>
        <dbReference type="Google" id="ProtNLM"/>
    </source>
</evidence>
<feature type="region of interest" description="Disordered" evidence="1">
    <location>
        <begin position="196"/>
        <end position="216"/>
    </location>
</feature>
<dbReference type="RefSeq" id="XP_027613569.1">
    <property type="nucleotide sequence ID" value="XM_027757768.1"/>
</dbReference>